<dbReference type="GO" id="GO:0031491">
    <property type="term" value="F:nucleosome binding"/>
    <property type="evidence" value="ECO:0000318"/>
    <property type="project" value="GO_Central"/>
</dbReference>
<organism evidence="3">
    <name type="scientific">Brachypodium distachyon</name>
    <name type="common">Purple false brome</name>
    <name type="synonym">Trachynia distachya</name>
    <dbReference type="NCBI Taxonomy" id="15368"/>
    <lineage>
        <taxon>Eukaryota</taxon>
        <taxon>Viridiplantae</taxon>
        <taxon>Streptophyta</taxon>
        <taxon>Embryophyta</taxon>
        <taxon>Tracheophyta</taxon>
        <taxon>Spermatophyta</taxon>
        <taxon>Magnoliopsida</taxon>
        <taxon>Liliopsida</taxon>
        <taxon>Poales</taxon>
        <taxon>Poaceae</taxon>
        <taxon>BOP clade</taxon>
        <taxon>Pooideae</taxon>
        <taxon>Stipodae</taxon>
        <taxon>Brachypodieae</taxon>
        <taxon>Brachypodium</taxon>
    </lineage>
</organism>
<dbReference type="EnsemblPlants" id="PNT70331">
    <property type="protein sequence ID" value="PNT70331"/>
    <property type="gene ID" value="BRADI_2g10130v3"/>
</dbReference>
<dbReference type="Gene3D" id="3.30.420.40">
    <property type="match status" value="2"/>
</dbReference>
<accession>A0A2K2D7S3</accession>
<dbReference type="OrthoDB" id="6220758at2759"/>
<dbReference type="Pfam" id="PF00022">
    <property type="entry name" value="Actin"/>
    <property type="match status" value="1"/>
</dbReference>
<dbReference type="GO" id="GO:0000812">
    <property type="term" value="C:Swr1 complex"/>
    <property type="evidence" value="ECO:0000318"/>
    <property type="project" value="GO_Central"/>
</dbReference>
<gene>
    <name evidence="3" type="ORF">BRADI_2g10130v3</name>
</gene>
<dbReference type="InParanoid" id="A0A2K2D7S3"/>
<dbReference type="ExpressionAtlas" id="A0A2K2D7S3">
    <property type="expression patterns" value="baseline"/>
</dbReference>
<dbReference type="FunFam" id="3.90.640.10:FF:000041">
    <property type="entry name" value="Actin-related protein 6"/>
    <property type="match status" value="1"/>
</dbReference>
<reference evidence="3 4" key="1">
    <citation type="journal article" date="2010" name="Nature">
        <title>Genome sequencing and analysis of the model grass Brachypodium distachyon.</title>
        <authorList>
            <consortium name="International Brachypodium Initiative"/>
        </authorList>
    </citation>
    <scope>NUCLEOTIDE SEQUENCE [LARGE SCALE GENOMIC DNA]</scope>
    <source>
        <strain evidence="3 4">Bd21</strain>
    </source>
</reference>
<dbReference type="SMART" id="SM00268">
    <property type="entry name" value="ACTIN"/>
    <property type="match status" value="1"/>
</dbReference>
<dbReference type="EMBL" id="CM000881">
    <property type="protein sequence ID" value="PNT70331.1"/>
    <property type="molecule type" value="Genomic_DNA"/>
</dbReference>
<evidence type="ECO:0000256" key="1">
    <source>
        <dbReference type="ARBA" id="ARBA00005665"/>
    </source>
</evidence>
<evidence type="ECO:0000256" key="2">
    <source>
        <dbReference type="ARBA" id="ARBA00074635"/>
    </source>
</evidence>
<dbReference type="InterPro" id="IPR004000">
    <property type="entry name" value="Actin"/>
</dbReference>
<reference evidence="4" key="3">
    <citation type="submission" date="2018-08" db="UniProtKB">
        <authorList>
            <consortium name="EnsemblPlants"/>
        </authorList>
    </citation>
    <scope>IDENTIFICATION</scope>
    <source>
        <strain evidence="4">cv. Bd21</strain>
    </source>
</reference>
<comment type="similarity">
    <text evidence="1">Belongs to the actin family. ARP6 subfamily.</text>
</comment>
<dbReference type="Proteomes" id="UP000008810">
    <property type="component" value="Chromosome 2"/>
</dbReference>
<evidence type="ECO:0000313" key="3">
    <source>
        <dbReference type="EMBL" id="PNT70331.1"/>
    </source>
</evidence>
<name>A0A2K2D7S3_BRADI</name>
<dbReference type="CDD" id="cd10210">
    <property type="entry name" value="ASKHA_NBD_Arp6"/>
    <property type="match status" value="1"/>
</dbReference>
<dbReference type="AlphaFoldDB" id="A0A2K2D7S3"/>
<evidence type="ECO:0000313" key="4">
    <source>
        <dbReference type="EnsemblPlants" id="PNT70331"/>
    </source>
</evidence>
<dbReference type="STRING" id="15368.A0A2K2D7S3"/>
<dbReference type="FunCoup" id="A0A2K2D7S3">
    <property type="interactions" value="2064"/>
</dbReference>
<proteinExistence type="inferred from homology"/>
<dbReference type="PANTHER" id="PTHR11937">
    <property type="entry name" value="ACTIN"/>
    <property type="match status" value="1"/>
</dbReference>
<dbReference type="FunFam" id="3.30.420.40:FF:000058">
    <property type="entry name" value="Putative actin-related protein 5"/>
    <property type="match status" value="1"/>
</dbReference>
<reference evidence="3" key="2">
    <citation type="submission" date="2017-06" db="EMBL/GenBank/DDBJ databases">
        <title>WGS assembly of Brachypodium distachyon.</title>
        <authorList>
            <consortium name="The International Brachypodium Initiative"/>
            <person name="Lucas S."/>
            <person name="Harmon-Smith M."/>
            <person name="Lail K."/>
            <person name="Tice H."/>
            <person name="Grimwood J."/>
            <person name="Bruce D."/>
            <person name="Barry K."/>
            <person name="Shu S."/>
            <person name="Lindquist E."/>
            <person name="Wang M."/>
            <person name="Pitluck S."/>
            <person name="Vogel J.P."/>
            <person name="Garvin D.F."/>
            <person name="Mockler T.C."/>
            <person name="Schmutz J."/>
            <person name="Rokhsar D."/>
            <person name="Bevan M.W."/>
        </authorList>
    </citation>
    <scope>NUCLEOTIDE SEQUENCE</scope>
    <source>
        <strain evidence="3">Bd21</strain>
    </source>
</reference>
<dbReference type="FunFam" id="3.30.420.40:FF:000187">
    <property type="entry name" value="Actin-related protein 6"/>
    <property type="match status" value="1"/>
</dbReference>
<dbReference type="Gene3D" id="3.90.640.10">
    <property type="entry name" value="Actin, Chain A, domain 4"/>
    <property type="match status" value="1"/>
</dbReference>
<dbReference type="InterPro" id="IPR043129">
    <property type="entry name" value="ATPase_NBD"/>
</dbReference>
<dbReference type="Gene3D" id="2.30.36.70">
    <property type="entry name" value="Actin, Chain A, domain 2"/>
    <property type="match status" value="1"/>
</dbReference>
<keyword evidence="5" id="KW-1185">Reference proteome</keyword>
<protein>
    <recommendedName>
        <fullName evidence="2">Actin-related protein 6</fullName>
    </recommendedName>
</protein>
<sequence>MSSRSGVVVIDNGGGLLKAGFGGDKDPIAVVPNCIAKSPGSNANSKKWLAADQLQAQDIDVTGMTLRRPIDRGYLINTEVQREVWERVLRNLLQVDPTNSSLLLVEPQFNPPGLQHATDELVFEEFGFKSLCVADAPSLVHLYEASRQPSLFHAQCSLVVDCGFSFTHASPVLQNFTLNYAVRRMDLGGKALTNYLKELVSYRSLNVMDETLLIDDAKEKLCFVSLDVPRDLHLARLSFKDNPFRCSYILPDGITYKKGFVKDLDEARRYCSLPVDGESDIKFGDSNIDKSEDRKKPELSQNEFALTNERFLVPEMLFHPIDLGMNQAGLAECIVRSVQACHPFIQPVLFESIILTGGSTLFPRFTERLKIELRPLVPEDYHVKIIPQENPILGVWRGGSILASSPGFESMCVTKSEYEEMGSARCRQRFFH</sequence>
<dbReference type="SUPFAM" id="SSF53067">
    <property type="entry name" value="Actin-like ATPase domain"/>
    <property type="match status" value="2"/>
</dbReference>
<evidence type="ECO:0000313" key="5">
    <source>
        <dbReference type="Proteomes" id="UP000008810"/>
    </source>
</evidence>
<dbReference type="FunFam" id="3.90.640.10:FF:000057">
    <property type="entry name" value="Actin-related protein 6"/>
    <property type="match status" value="1"/>
</dbReference>
<dbReference type="Gramene" id="PNT70331">
    <property type="protein sequence ID" value="PNT70331"/>
    <property type="gene ID" value="BRADI_2g10130v3"/>
</dbReference>